<feature type="compositionally biased region" description="Pro residues" evidence="1">
    <location>
        <begin position="420"/>
        <end position="430"/>
    </location>
</feature>
<feature type="region of interest" description="Disordered" evidence="1">
    <location>
        <begin position="495"/>
        <end position="524"/>
    </location>
</feature>
<feature type="compositionally biased region" description="Polar residues" evidence="1">
    <location>
        <begin position="247"/>
        <end position="258"/>
    </location>
</feature>
<comment type="caution">
    <text evidence="2">The sequence shown here is derived from an EMBL/GenBank/DDBJ whole genome shotgun (WGS) entry which is preliminary data.</text>
</comment>
<dbReference type="EMBL" id="NWUJ01000013">
    <property type="protein sequence ID" value="PFH31752.1"/>
    <property type="molecule type" value="Genomic_DNA"/>
</dbReference>
<gene>
    <name evidence="2" type="ORF">BESB_022440</name>
</gene>
<dbReference type="VEuPathDB" id="ToxoDB:BESB_022440"/>
<evidence type="ECO:0000313" key="3">
    <source>
        <dbReference type="Proteomes" id="UP000224006"/>
    </source>
</evidence>
<feature type="compositionally biased region" description="Polar residues" evidence="1">
    <location>
        <begin position="177"/>
        <end position="188"/>
    </location>
</feature>
<dbReference type="GeneID" id="40307304"/>
<proteinExistence type="predicted"/>
<protein>
    <submittedName>
        <fullName evidence="2">Uncharacterized protein</fullName>
    </submittedName>
</protein>
<feature type="compositionally biased region" description="Low complexity" evidence="1">
    <location>
        <begin position="410"/>
        <end position="419"/>
    </location>
</feature>
<keyword evidence="3" id="KW-1185">Reference proteome</keyword>
<sequence length="524" mass="56101">MVDDETHRLQSIPRKLRWVTRSRALASPQTAISVAVHEETSLSPLPGWALPGILLDLLASCGVNQTDAIFSEVLGKTSAELESFGSELATGSHRDHIPAALHRATQSLLASRRQRTSTTWADSLYYETVLEVFRRYLENFYASDITAGADAWTSSHHRGQQPDYASLGSRKEPTLVNAYSEQETSGTREPSAVQGDAVPMDQRPSIQETPIRSTESAGHLGQSTASVRENNETQGNSTRLAHPVATSKLTSSRSNSNEQRTEHETAYSRDACPDGLCRDRSEHHPHLPPPAADAATADSSVNQKQILQPDLTGNSASPDGPSPQGEPTLAVTRHERRENGPAPEDGLVLFHRDVDIVTASPAIGGPPPLLVTDSRGTDGPSVPSPSPSSVPLSEPSTASSQTVQRTCSGATTAASAPAFDSPPPSPPSPAFPLIHMKGQSVSTVSYNIPALRVLQIICKNNVVNCKRDFAQGVAELLQYGKRRLHRRDVAVDSVSDARDKPVQAFEGSEQDPARISVVSASPSG</sequence>
<feature type="region of interest" description="Disordered" evidence="1">
    <location>
        <begin position="151"/>
        <end position="301"/>
    </location>
</feature>
<dbReference type="OrthoDB" id="330749at2759"/>
<feature type="compositionally biased region" description="Basic and acidic residues" evidence="1">
    <location>
        <begin position="276"/>
        <end position="285"/>
    </location>
</feature>
<organism evidence="2 3">
    <name type="scientific">Besnoitia besnoiti</name>
    <name type="common">Apicomplexan protozoan</name>
    <dbReference type="NCBI Taxonomy" id="94643"/>
    <lineage>
        <taxon>Eukaryota</taxon>
        <taxon>Sar</taxon>
        <taxon>Alveolata</taxon>
        <taxon>Apicomplexa</taxon>
        <taxon>Conoidasida</taxon>
        <taxon>Coccidia</taxon>
        <taxon>Eucoccidiorida</taxon>
        <taxon>Eimeriorina</taxon>
        <taxon>Sarcocystidae</taxon>
        <taxon>Besnoitia</taxon>
    </lineage>
</organism>
<feature type="compositionally biased region" description="Polar residues" evidence="1">
    <location>
        <begin position="204"/>
        <end position="239"/>
    </location>
</feature>
<accession>A0A2A9M8N0</accession>
<feature type="region of interest" description="Disordered" evidence="1">
    <location>
        <begin position="359"/>
        <end position="431"/>
    </location>
</feature>
<dbReference type="Proteomes" id="UP000224006">
    <property type="component" value="Chromosome XII"/>
</dbReference>
<feature type="region of interest" description="Disordered" evidence="1">
    <location>
        <begin position="309"/>
        <end position="328"/>
    </location>
</feature>
<reference evidence="2 3" key="1">
    <citation type="submission" date="2017-09" db="EMBL/GenBank/DDBJ databases">
        <title>Genome sequencing of Besnoitia besnoiti strain Bb-Ger1.</title>
        <authorList>
            <person name="Schares G."/>
            <person name="Venepally P."/>
            <person name="Lorenzi H.A."/>
        </authorList>
    </citation>
    <scope>NUCLEOTIDE SEQUENCE [LARGE SCALE GENOMIC DNA]</scope>
    <source>
        <strain evidence="2 3">Bb-Ger1</strain>
    </source>
</reference>
<dbReference type="AlphaFoldDB" id="A0A2A9M8N0"/>
<feature type="compositionally biased region" description="Polar residues" evidence="1">
    <location>
        <begin position="397"/>
        <end position="409"/>
    </location>
</feature>
<name>A0A2A9M8N0_BESBE</name>
<evidence type="ECO:0000313" key="2">
    <source>
        <dbReference type="EMBL" id="PFH31752.1"/>
    </source>
</evidence>
<evidence type="ECO:0000256" key="1">
    <source>
        <dbReference type="SAM" id="MobiDB-lite"/>
    </source>
</evidence>
<dbReference type="KEGG" id="bbes:BESB_022440"/>
<dbReference type="RefSeq" id="XP_029215761.1">
    <property type="nucleotide sequence ID" value="XM_029360946.1"/>
</dbReference>